<protein>
    <submittedName>
        <fullName evidence="2">Uncharacterized protein</fullName>
    </submittedName>
</protein>
<keyword evidence="1" id="KW-0472">Membrane</keyword>
<keyword evidence="3" id="KW-1185">Reference proteome</keyword>
<evidence type="ECO:0000256" key="1">
    <source>
        <dbReference type="SAM" id="Phobius"/>
    </source>
</evidence>
<dbReference type="EMBL" id="CAACVG010002346">
    <property type="protein sequence ID" value="VEN36372.1"/>
    <property type="molecule type" value="Genomic_DNA"/>
</dbReference>
<evidence type="ECO:0000313" key="2">
    <source>
        <dbReference type="EMBL" id="VEN36372.1"/>
    </source>
</evidence>
<gene>
    <name evidence="2" type="ORF">CALMAC_LOCUS2008</name>
</gene>
<name>A0A653BLD7_CALMS</name>
<keyword evidence="1" id="KW-1133">Transmembrane helix</keyword>
<keyword evidence="1" id="KW-0812">Transmembrane</keyword>
<reference evidence="2 3" key="1">
    <citation type="submission" date="2019-01" db="EMBL/GenBank/DDBJ databases">
        <authorList>
            <person name="Sayadi A."/>
        </authorList>
    </citation>
    <scope>NUCLEOTIDE SEQUENCE [LARGE SCALE GENOMIC DNA]</scope>
</reference>
<dbReference type="Proteomes" id="UP000410492">
    <property type="component" value="Unassembled WGS sequence"/>
</dbReference>
<sequence>MEDNSIYLNILKGSKSISANISTKKKNEKLKIHVQHTITLPFPWAVQIHSFAGVVLHFMILKRKICHK</sequence>
<organism evidence="2 3">
    <name type="scientific">Callosobruchus maculatus</name>
    <name type="common">Southern cowpea weevil</name>
    <name type="synonym">Pulse bruchid</name>
    <dbReference type="NCBI Taxonomy" id="64391"/>
    <lineage>
        <taxon>Eukaryota</taxon>
        <taxon>Metazoa</taxon>
        <taxon>Ecdysozoa</taxon>
        <taxon>Arthropoda</taxon>
        <taxon>Hexapoda</taxon>
        <taxon>Insecta</taxon>
        <taxon>Pterygota</taxon>
        <taxon>Neoptera</taxon>
        <taxon>Endopterygota</taxon>
        <taxon>Coleoptera</taxon>
        <taxon>Polyphaga</taxon>
        <taxon>Cucujiformia</taxon>
        <taxon>Chrysomeloidea</taxon>
        <taxon>Chrysomelidae</taxon>
        <taxon>Bruchinae</taxon>
        <taxon>Bruchini</taxon>
        <taxon>Callosobruchus</taxon>
    </lineage>
</organism>
<accession>A0A653BLD7</accession>
<feature type="transmembrane region" description="Helical" evidence="1">
    <location>
        <begin position="44"/>
        <end position="61"/>
    </location>
</feature>
<proteinExistence type="predicted"/>
<dbReference type="OrthoDB" id="445152at2759"/>
<dbReference type="AlphaFoldDB" id="A0A653BLD7"/>
<evidence type="ECO:0000313" key="3">
    <source>
        <dbReference type="Proteomes" id="UP000410492"/>
    </source>
</evidence>